<name>A0A5C7A2R1_9GAMM</name>
<evidence type="ECO:0008006" key="4">
    <source>
        <dbReference type="Google" id="ProtNLM"/>
    </source>
</evidence>
<dbReference type="RefSeq" id="WP_147223628.1">
    <property type="nucleotide sequence ID" value="NZ_CAJGYY010000001.1"/>
</dbReference>
<proteinExistence type="predicted"/>
<keyword evidence="1" id="KW-0732">Signal</keyword>
<dbReference type="OrthoDB" id="6625443at2"/>
<accession>A0A5C7A2R1</accession>
<reference evidence="2 3" key="1">
    <citation type="submission" date="2019-08" db="EMBL/GenBank/DDBJ databases">
        <title>Genome sequence of Psychrobacter frigidicola ACAM304 (type strain).</title>
        <authorList>
            <person name="Bowman J.P."/>
        </authorList>
    </citation>
    <scope>NUCLEOTIDE SEQUENCE [LARGE SCALE GENOMIC DNA]</scope>
    <source>
        <strain evidence="2 3">ACAM 304</strain>
    </source>
</reference>
<dbReference type="AlphaFoldDB" id="A0A5C7A2R1"/>
<evidence type="ECO:0000256" key="1">
    <source>
        <dbReference type="SAM" id="SignalP"/>
    </source>
</evidence>
<evidence type="ECO:0000313" key="2">
    <source>
        <dbReference type="EMBL" id="TXD96922.1"/>
    </source>
</evidence>
<sequence length="111" mass="12336">MKFFTFILFGTFSLLVACSNTNNSKNEISTNEHAQKNYQHYTVGNFETMQSCVDFVASEAKSAGMEIKLSGLSPKKATGSFNGDEAMFFYCQKQEAGTSGTFFEAVYPKFN</sequence>
<protein>
    <recommendedName>
        <fullName evidence="4">Lipoprotein</fullName>
    </recommendedName>
</protein>
<dbReference type="Proteomes" id="UP000321903">
    <property type="component" value="Unassembled WGS sequence"/>
</dbReference>
<evidence type="ECO:0000313" key="3">
    <source>
        <dbReference type="Proteomes" id="UP000321903"/>
    </source>
</evidence>
<feature type="chain" id="PRO_5023123963" description="Lipoprotein" evidence="1">
    <location>
        <begin position="18"/>
        <end position="111"/>
    </location>
</feature>
<keyword evidence="3" id="KW-1185">Reference proteome</keyword>
<dbReference type="EMBL" id="VORZ01000002">
    <property type="protein sequence ID" value="TXD96922.1"/>
    <property type="molecule type" value="Genomic_DNA"/>
</dbReference>
<gene>
    <name evidence="2" type="ORF">ES754_07805</name>
</gene>
<organism evidence="2 3">
    <name type="scientific">Psychrobacter frigidicola</name>
    <dbReference type="NCBI Taxonomy" id="45611"/>
    <lineage>
        <taxon>Bacteria</taxon>
        <taxon>Pseudomonadati</taxon>
        <taxon>Pseudomonadota</taxon>
        <taxon>Gammaproteobacteria</taxon>
        <taxon>Moraxellales</taxon>
        <taxon>Moraxellaceae</taxon>
        <taxon>Psychrobacter</taxon>
    </lineage>
</organism>
<dbReference type="PROSITE" id="PS51257">
    <property type="entry name" value="PROKAR_LIPOPROTEIN"/>
    <property type="match status" value="1"/>
</dbReference>
<comment type="caution">
    <text evidence="2">The sequence shown here is derived from an EMBL/GenBank/DDBJ whole genome shotgun (WGS) entry which is preliminary data.</text>
</comment>
<feature type="signal peptide" evidence="1">
    <location>
        <begin position="1"/>
        <end position="17"/>
    </location>
</feature>